<dbReference type="Gene3D" id="3.30.420.10">
    <property type="entry name" value="Ribonuclease H-like superfamily/Ribonuclease H"/>
    <property type="match status" value="1"/>
</dbReference>
<dbReference type="GO" id="GO:0004527">
    <property type="term" value="F:exonuclease activity"/>
    <property type="evidence" value="ECO:0007669"/>
    <property type="project" value="UniProtKB-KW"/>
</dbReference>
<name>A3LWX8_PICST</name>
<dbReference type="SUPFAM" id="SSF53098">
    <property type="entry name" value="Ribonuclease H-like"/>
    <property type="match status" value="1"/>
</dbReference>
<dbReference type="InterPro" id="IPR012337">
    <property type="entry name" value="RNaseH-like_sf"/>
</dbReference>
<dbReference type="InterPro" id="IPR013520">
    <property type="entry name" value="Ribonucl_H"/>
</dbReference>
<evidence type="ECO:0000313" key="9">
    <source>
        <dbReference type="EMBL" id="ABN67711.2"/>
    </source>
</evidence>
<protein>
    <recommendedName>
        <fullName evidence="8">Exonuclease domain-containing protein</fullName>
    </recommendedName>
</protein>
<dbReference type="InParanoid" id="A3LWX8"/>
<evidence type="ECO:0000259" key="8">
    <source>
        <dbReference type="SMART" id="SM00479"/>
    </source>
</evidence>
<dbReference type="STRING" id="322104.A3LWX8"/>
<feature type="region of interest" description="Disordered" evidence="7">
    <location>
        <begin position="1"/>
        <end position="29"/>
    </location>
</feature>
<evidence type="ECO:0000256" key="2">
    <source>
        <dbReference type="ARBA" id="ARBA00006357"/>
    </source>
</evidence>
<dbReference type="InterPro" id="IPR034922">
    <property type="entry name" value="REX1-like_exo"/>
</dbReference>
<dbReference type="PANTHER" id="PTHR12801">
    <property type="entry name" value="RNA EXONUCLEASE REXO1 / RECO3 FAMILY MEMBER-RELATED"/>
    <property type="match status" value="1"/>
</dbReference>
<dbReference type="InterPro" id="IPR036397">
    <property type="entry name" value="RNaseH_sf"/>
</dbReference>
<dbReference type="GO" id="GO:0003676">
    <property type="term" value="F:nucleic acid binding"/>
    <property type="evidence" value="ECO:0007669"/>
    <property type="project" value="InterPro"/>
</dbReference>
<feature type="region of interest" description="Disordered" evidence="7">
    <location>
        <begin position="56"/>
        <end position="90"/>
    </location>
</feature>
<dbReference type="EMBL" id="CP000500">
    <property type="protein sequence ID" value="ABN67711.2"/>
    <property type="molecule type" value="Genomic_DNA"/>
</dbReference>
<keyword evidence="3" id="KW-0540">Nuclease</keyword>
<dbReference type="RefSeq" id="XP_001385740.2">
    <property type="nucleotide sequence ID" value="XM_001385703.1"/>
</dbReference>
<comment type="similarity">
    <text evidence="2">Belongs to the REXO1/REXO3 family.</text>
</comment>
<evidence type="ECO:0000313" key="10">
    <source>
        <dbReference type="Proteomes" id="UP000002258"/>
    </source>
</evidence>
<dbReference type="eggNOG" id="KOG2248">
    <property type="taxonomic scope" value="Eukaryota"/>
</dbReference>
<evidence type="ECO:0000256" key="7">
    <source>
        <dbReference type="SAM" id="MobiDB-lite"/>
    </source>
</evidence>
<dbReference type="AlphaFoldDB" id="A3LWX8"/>
<dbReference type="KEGG" id="pic:PICST_61778"/>
<dbReference type="Pfam" id="PF00929">
    <property type="entry name" value="RNase_T"/>
    <property type="match status" value="1"/>
</dbReference>
<evidence type="ECO:0000256" key="1">
    <source>
        <dbReference type="ARBA" id="ARBA00004123"/>
    </source>
</evidence>
<keyword evidence="5" id="KW-0269">Exonuclease</keyword>
<dbReference type="Proteomes" id="UP000002258">
    <property type="component" value="Chromosome 6"/>
</dbReference>
<gene>
    <name evidence="9" type="ORF">PICST_61778</name>
</gene>
<sequence length="645" mass="72875">MPEVAVDDPLSKRTARMSISTSDLDAESHNAQIRELLSESGIPGRRDSAVSLTSLNEDEIQKSDPNASTDAIRPPTSQKRRRSSAQSFSSTTVAQVNKLIKTESLTKGRSRKKSYMSAGSPQLSINVTGEKRLPFRSMRDLILKVFNCTSERPPKWFQFEKASGISKVVVCMVPGLPIHISESITTPQDIYDEKLSFLYETFSDFIATSSPGSKDSLYPSLETLINVPLTKKEKKQLLEDSKNTKITLYDLLMTTDQMVSHNYPVKVDVEKDEKWVETKAFDHDGSHTFALDCEFCEAKSGKVLTRISLINFQGEVVLDKYVKPDEEIIDYLTKYSGITEEKLANITTSLKDIQEELLSIISADDILIGHSLESDLNVMKFKHLKIVDTAVIYEHVRGPPSKPALKWLTSNFLDRQIQCGEVTGEGHSSVEDSNACLDLVKLKLQEGLCFGLNVGEVSIFKRLATEHKSRGEDFQSLLINYANHKEQESYAEPSDHNVQRIYVSNDDEVLSRYQEESVDKNMVVLNLRELDFTSGRYRVPDHYTGPVSCENNSLLEITLERLKLIYNSLPANALFIIHSEVGDPREMFRLQSIRKKFQKMDRDGEDLHQLAKEEIWDSDKLQQLIEETIAAKEAVTLVKVKTVDT</sequence>
<dbReference type="CDD" id="cd06145">
    <property type="entry name" value="REX1_like"/>
    <property type="match status" value="1"/>
</dbReference>
<evidence type="ECO:0000256" key="5">
    <source>
        <dbReference type="ARBA" id="ARBA00022839"/>
    </source>
</evidence>
<evidence type="ECO:0000256" key="6">
    <source>
        <dbReference type="ARBA" id="ARBA00023242"/>
    </source>
</evidence>
<evidence type="ECO:0000256" key="3">
    <source>
        <dbReference type="ARBA" id="ARBA00022722"/>
    </source>
</evidence>
<organism evidence="9 10">
    <name type="scientific">Scheffersomyces stipitis (strain ATCC 58785 / CBS 6054 / NBRC 10063 / NRRL Y-11545)</name>
    <name type="common">Yeast</name>
    <name type="synonym">Pichia stipitis</name>
    <dbReference type="NCBI Taxonomy" id="322104"/>
    <lineage>
        <taxon>Eukaryota</taxon>
        <taxon>Fungi</taxon>
        <taxon>Dikarya</taxon>
        <taxon>Ascomycota</taxon>
        <taxon>Saccharomycotina</taxon>
        <taxon>Pichiomycetes</taxon>
        <taxon>Debaryomycetaceae</taxon>
        <taxon>Scheffersomyces</taxon>
    </lineage>
</organism>
<dbReference type="OMA" id="HKAGPPF"/>
<dbReference type="PANTHER" id="PTHR12801:SF115">
    <property type="entry name" value="FI18136P1-RELATED"/>
    <property type="match status" value="1"/>
</dbReference>
<dbReference type="HOGENOM" id="CLU_008679_2_0_1"/>
<dbReference type="FunCoup" id="A3LWX8">
    <property type="interactions" value="240"/>
</dbReference>
<keyword evidence="6" id="KW-0539">Nucleus</keyword>
<evidence type="ECO:0000256" key="4">
    <source>
        <dbReference type="ARBA" id="ARBA00022801"/>
    </source>
</evidence>
<comment type="subcellular location">
    <subcellularLocation>
        <location evidence="1">Nucleus</location>
    </subcellularLocation>
</comment>
<accession>A3LWX8</accession>
<dbReference type="FunFam" id="3.30.420.10:FF:000019">
    <property type="entry name" value="RNA exonuclease NEF-sp"/>
    <property type="match status" value="1"/>
</dbReference>
<reference evidence="9 10" key="1">
    <citation type="journal article" date="2007" name="Nat. Biotechnol.">
        <title>Genome sequence of the lignocellulose-bioconverting and xylose-fermenting yeast Pichia stipitis.</title>
        <authorList>
            <person name="Jeffries T.W."/>
            <person name="Grigoriev I.V."/>
            <person name="Grimwood J."/>
            <person name="Laplaza J.M."/>
            <person name="Aerts A."/>
            <person name="Salamov A."/>
            <person name="Schmutz J."/>
            <person name="Lindquist E."/>
            <person name="Dehal P."/>
            <person name="Shapiro H."/>
            <person name="Jin Y.S."/>
            <person name="Passoth V."/>
            <person name="Richardson P.M."/>
        </authorList>
    </citation>
    <scope>NUCLEOTIDE SEQUENCE [LARGE SCALE GENOMIC DNA]</scope>
    <source>
        <strain evidence="10">ATCC 58785 / CBS 6054 / NBRC 10063 / NRRL Y-11545</strain>
    </source>
</reference>
<feature type="domain" description="Exonuclease" evidence="8">
    <location>
        <begin position="287"/>
        <end position="449"/>
    </location>
</feature>
<dbReference type="GO" id="GO:0005634">
    <property type="term" value="C:nucleus"/>
    <property type="evidence" value="ECO:0007669"/>
    <property type="project" value="UniProtKB-SubCell"/>
</dbReference>
<dbReference type="SMART" id="SM00479">
    <property type="entry name" value="EXOIII"/>
    <property type="match status" value="1"/>
</dbReference>
<keyword evidence="10" id="KW-1185">Reference proteome</keyword>
<keyword evidence="4" id="KW-0378">Hydrolase</keyword>
<dbReference type="OrthoDB" id="206335at2759"/>
<dbReference type="InterPro" id="IPR047021">
    <property type="entry name" value="REXO1/3/4-like"/>
</dbReference>
<proteinExistence type="inferred from homology"/>
<dbReference type="GeneID" id="4840332"/>